<comment type="caution">
    <text evidence="1">The sequence shown here is derived from an EMBL/GenBank/DDBJ whole genome shotgun (WGS) entry which is preliminary data.</text>
</comment>
<dbReference type="Pfam" id="PF03698">
    <property type="entry name" value="UPF0180"/>
    <property type="match status" value="1"/>
</dbReference>
<protein>
    <submittedName>
        <fullName evidence="1">Uncharacterized protein</fullName>
    </submittedName>
</protein>
<evidence type="ECO:0000313" key="2">
    <source>
        <dbReference type="Proteomes" id="UP001179280"/>
    </source>
</evidence>
<reference evidence="1" key="1">
    <citation type="submission" date="2021-01" db="EMBL/GenBank/DDBJ databases">
        <title>Genomic Encyclopedia of Type Strains, Phase IV (KMG-IV): sequencing the most valuable type-strain genomes for metagenomic binning, comparative biology and taxonomic classification.</title>
        <authorList>
            <person name="Goeker M."/>
        </authorList>
    </citation>
    <scope>NUCLEOTIDE SEQUENCE</scope>
    <source>
        <strain evidence="1">DSM 21943</strain>
    </source>
</reference>
<gene>
    <name evidence="1" type="ORF">JOC54_000719</name>
</gene>
<proteinExistence type="predicted"/>
<dbReference type="EMBL" id="JAFBCV010000002">
    <property type="protein sequence ID" value="MBM7837488.1"/>
    <property type="molecule type" value="Genomic_DNA"/>
</dbReference>
<dbReference type="RefSeq" id="WP_204464489.1">
    <property type="nucleotide sequence ID" value="NZ_JAFBCV010000002.1"/>
</dbReference>
<sequence length="83" mass="8686">MARVGVQTGLSDVEQELQTMGHDVVQVSNEEDAQGCDCCVVSGRDPEVAGVSPQGDMSIISADGLTAQEIGERVEQSLSNHQG</sequence>
<dbReference type="NCBIfam" id="NF002845">
    <property type="entry name" value="PRK03094.1"/>
    <property type="match status" value="1"/>
</dbReference>
<dbReference type="InterPro" id="IPR005370">
    <property type="entry name" value="UPF0180"/>
</dbReference>
<dbReference type="Proteomes" id="UP001179280">
    <property type="component" value="Unassembled WGS sequence"/>
</dbReference>
<organism evidence="1 2">
    <name type="scientific">Shouchella xiaoxiensis</name>
    <dbReference type="NCBI Taxonomy" id="766895"/>
    <lineage>
        <taxon>Bacteria</taxon>
        <taxon>Bacillati</taxon>
        <taxon>Bacillota</taxon>
        <taxon>Bacilli</taxon>
        <taxon>Bacillales</taxon>
        <taxon>Bacillaceae</taxon>
        <taxon>Shouchella</taxon>
    </lineage>
</organism>
<name>A0ABS2SPP0_9BACI</name>
<accession>A0ABS2SPP0</accession>
<evidence type="ECO:0000313" key="1">
    <source>
        <dbReference type="EMBL" id="MBM7837488.1"/>
    </source>
</evidence>
<keyword evidence="2" id="KW-1185">Reference proteome</keyword>